<dbReference type="PANTHER" id="PTHR31900:SF30">
    <property type="entry name" value="SUPERFAMILY PROTEIN, PUTATIVE-RELATED"/>
    <property type="match status" value="1"/>
</dbReference>
<organism evidence="2 3">
    <name type="scientific">Momordica charantia</name>
    <name type="common">Bitter gourd</name>
    <name type="synonym">Balsam pear</name>
    <dbReference type="NCBI Taxonomy" id="3673"/>
    <lineage>
        <taxon>Eukaryota</taxon>
        <taxon>Viridiplantae</taxon>
        <taxon>Streptophyta</taxon>
        <taxon>Embryophyta</taxon>
        <taxon>Tracheophyta</taxon>
        <taxon>Spermatophyta</taxon>
        <taxon>Magnoliopsida</taxon>
        <taxon>eudicotyledons</taxon>
        <taxon>Gunneridae</taxon>
        <taxon>Pentapetalae</taxon>
        <taxon>rosids</taxon>
        <taxon>fabids</taxon>
        <taxon>Cucurbitales</taxon>
        <taxon>Cucurbitaceae</taxon>
        <taxon>Momordiceae</taxon>
        <taxon>Momordica</taxon>
    </lineage>
</organism>
<dbReference type="InterPro" id="IPR032675">
    <property type="entry name" value="LRR_dom_sf"/>
</dbReference>
<dbReference type="KEGG" id="mcha:111018085"/>
<reference evidence="3" key="1">
    <citation type="submission" date="2025-08" db="UniProtKB">
        <authorList>
            <consortium name="RefSeq"/>
        </authorList>
    </citation>
    <scope>IDENTIFICATION</scope>
    <source>
        <strain evidence="3">OHB3-1</strain>
    </source>
</reference>
<sequence length="497" mass="57727">METRSRRLKRLMREEERVDRISQLPHSIRVLILSFLPTKEVVKMILVPPFRDVWTRSRNLTFDQNEFHDSNSRIPDAPHYNTRFVNFIRNMLRVHVGETIDEFHLIFWLNLIYEEHTTHSHSSYLKVKSMESEITHWIKFAVRKSVKVLNLNLLASRGGRVIKYELPDLVFRCNDLREFMLAGCVIRKPLVTQLNSLRKLSLRDIELSDNIMNSIVEGCSVLEELSFLSCSGVRMLRLANPRVKRLIISIGWFEEKLVKKKLEIICPHVTSLEISGAIPLVDLKNSSSVLDASLRYDTIFFKCAPKKYEKMRTLLEQLTQTGVLVMCSKMILVFTTWALRNMPFPVFSSRSLTLELQFSKWLLPGIRGILRNSSHLETLTIYIHSEPLPNRIMESNQALWMWEHHDFDDGDYWKSREPDVALGMLKTIKIYGYIIEPSVLPIIGFLMKKALVLEEMVISNSATVFEAVDIDTDELFELCKNLLKLPRASPSAVINFC</sequence>
<dbReference type="OrthoDB" id="1939276at2759"/>
<dbReference type="RefSeq" id="XP_022149727.1">
    <property type="nucleotide sequence ID" value="XM_022294035.1"/>
</dbReference>
<feature type="domain" description="F-box/LRR-repeat protein 15/At3g58940/PEG3-like LRR" evidence="1">
    <location>
        <begin position="135"/>
        <end position="260"/>
    </location>
</feature>
<dbReference type="SUPFAM" id="SSF52047">
    <property type="entry name" value="RNI-like"/>
    <property type="match status" value="1"/>
</dbReference>
<dbReference type="SUPFAM" id="SSF81383">
    <property type="entry name" value="F-box domain"/>
    <property type="match status" value="1"/>
</dbReference>
<keyword evidence="2" id="KW-1185">Reference proteome</keyword>
<dbReference type="GeneID" id="111018085"/>
<dbReference type="PANTHER" id="PTHR31900">
    <property type="entry name" value="F-BOX/RNI SUPERFAMILY PROTEIN-RELATED"/>
    <property type="match status" value="1"/>
</dbReference>
<name>A0A6J1D8S4_MOMCH</name>
<dbReference type="InterPro" id="IPR036047">
    <property type="entry name" value="F-box-like_dom_sf"/>
</dbReference>
<evidence type="ECO:0000259" key="1">
    <source>
        <dbReference type="Pfam" id="PF24758"/>
    </source>
</evidence>
<dbReference type="Pfam" id="PF24758">
    <property type="entry name" value="LRR_At5g56370"/>
    <property type="match status" value="1"/>
</dbReference>
<dbReference type="InterPro" id="IPR050232">
    <property type="entry name" value="FBL13/AtMIF1-like"/>
</dbReference>
<evidence type="ECO:0000313" key="3">
    <source>
        <dbReference type="RefSeq" id="XP_022149727.1"/>
    </source>
</evidence>
<dbReference type="AlphaFoldDB" id="A0A6J1D8S4"/>
<accession>A0A6J1D8S4</accession>
<protein>
    <submittedName>
        <fullName evidence="3">LOW QUALITY PROTEIN: putative F-box/LRR-repeat protein At3g18150</fullName>
    </submittedName>
</protein>
<proteinExistence type="predicted"/>
<dbReference type="Proteomes" id="UP000504603">
    <property type="component" value="Unplaced"/>
</dbReference>
<dbReference type="Gene3D" id="3.80.10.10">
    <property type="entry name" value="Ribonuclease Inhibitor"/>
    <property type="match status" value="1"/>
</dbReference>
<evidence type="ECO:0000313" key="2">
    <source>
        <dbReference type="Proteomes" id="UP000504603"/>
    </source>
</evidence>
<dbReference type="InterPro" id="IPR055411">
    <property type="entry name" value="LRR_FXL15/At3g58940/PEG3-like"/>
</dbReference>
<gene>
    <name evidence="3" type="primary">LOC111018085</name>
</gene>